<gene>
    <name evidence="2" type="ORF">FV139_00630</name>
</gene>
<accession>A0A5C9A8Z0</accession>
<keyword evidence="3" id="KW-1185">Reference proteome</keyword>
<proteinExistence type="predicted"/>
<protein>
    <submittedName>
        <fullName evidence="2">Uncharacterized protein</fullName>
    </submittedName>
</protein>
<reference evidence="2 3" key="1">
    <citation type="submission" date="2019-08" db="EMBL/GenBank/DDBJ databases">
        <title>Parahaliea maris sp. nov., isolated from the surface seawater.</title>
        <authorList>
            <person name="Liu Y."/>
        </authorList>
    </citation>
    <scope>NUCLEOTIDE SEQUENCE [LARGE SCALE GENOMIC DNA]</scope>
    <source>
        <strain evidence="2 3">HSLHS9</strain>
    </source>
</reference>
<evidence type="ECO:0000256" key="1">
    <source>
        <dbReference type="SAM" id="MobiDB-lite"/>
    </source>
</evidence>
<dbReference type="Proteomes" id="UP000321039">
    <property type="component" value="Unassembled WGS sequence"/>
</dbReference>
<dbReference type="AlphaFoldDB" id="A0A5C9A8Z0"/>
<name>A0A5C9A8Z0_9GAMM</name>
<evidence type="ECO:0000313" key="2">
    <source>
        <dbReference type="EMBL" id="TXS96047.1"/>
    </source>
</evidence>
<sequence>MRTPAWILVSLWVLQGQTAAAEDPDVKACQRLKNSMDRYEEKRRAGGSTAQMDRWKRARQEKKDEFDDRGCRHLRGQLK</sequence>
<dbReference type="EMBL" id="VRZA01000001">
    <property type="protein sequence ID" value="TXS96047.1"/>
    <property type="molecule type" value="Genomic_DNA"/>
</dbReference>
<organism evidence="2 3">
    <name type="scientific">Parahaliea maris</name>
    <dbReference type="NCBI Taxonomy" id="2716870"/>
    <lineage>
        <taxon>Bacteria</taxon>
        <taxon>Pseudomonadati</taxon>
        <taxon>Pseudomonadota</taxon>
        <taxon>Gammaproteobacteria</taxon>
        <taxon>Cellvibrionales</taxon>
        <taxon>Halieaceae</taxon>
        <taxon>Parahaliea</taxon>
    </lineage>
</organism>
<feature type="region of interest" description="Disordered" evidence="1">
    <location>
        <begin position="38"/>
        <end position="79"/>
    </location>
</feature>
<dbReference type="RefSeq" id="WP_148066317.1">
    <property type="nucleotide sequence ID" value="NZ_VRZA01000001.1"/>
</dbReference>
<feature type="compositionally biased region" description="Basic and acidic residues" evidence="1">
    <location>
        <begin position="61"/>
        <end position="71"/>
    </location>
</feature>
<comment type="caution">
    <text evidence="2">The sequence shown here is derived from an EMBL/GenBank/DDBJ whole genome shotgun (WGS) entry which is preliminary data.</text>
</comment>
<evidence type="ECO:0000313" key="3">
    <source>
        <dbReference type="Proteomes" id="UP000321039"/>
    </source>
</evidence>